<dbReference type="InParanoid" id="D8QNY8"/>
<evidence type="ECO:0000256" key="3">
    <source>
        <dbReference type="ARBA" id="ARBA00033330"/>
    </source>
</evidence>
<comment type="similarity">
    <text evidence="1">Belongs to the SNAPIN family.</text>
</comment>
<reference evidence="5 6" key="1">
    <citation type="journal article" date="2011" name="Science">
        <title>The Selaginella genome identifies genetic changes associated with the evolution of vascular plants.</title>
        <authorList>
            <person name="Banks J.A."/>
            <person name="Nishiyama T."/>
            <person name="Hasebe M."/>
            <person name="Bowman J.L."/>
            <person name="Gribskov M."/>
            <person name="dePamphilis C."/>
            <person name="Albert V.A."/>
            <person name="Aono N."/>
            <person name="Aoyama T."/>
            <person name="Ambrose B.A."/>
            <person name="Ashton N.W."/>
            <person name="Axtell M.J."/>
            <person name="Barker E."/>
            <person name="Barker M.S."/>
            <person name="Bennetzen J.L."/>
            <person name="Bonawitz N.D."/>
            <person name="Chapple C."/>
            <person name="Cheng C."/>
            <person name="Correa L.G."/>
            <person name="Dacre M."/>
            <person name="DeBarry J."/>
            <person name="Dreyer I."/>
            <person name="Elias M."/>
            <person name="Engstrom E.M."/>
            <person name="Estelle M."/>
            <person name="Feng L."/>
            <person name="Finet C."/>
            <person name="Floyd S.K."/>
            <person name="Frommer W.B."/>
            <person name="Fujita T."/>
            <person name="Gramzow L."/>
            <person name="Gutensohn M."/>
            <person name="Harholt J."/>
            <person name="Hattori M."/>
            <person name="Heyl A."/>
            <person name="Hirai T."/>
            <person name="Hiwatashi Y."/>
            <person name="Ishikawa M."/>
            <person name="Iwata M."/>
            <person name="Karol K.G."/>
            <person name="Koehler B."/>
            <person name="Kolukisaoglu U."/>
            <person name="Kubo M."/>
            <person name="Kurata T."/>
            <person name="Lalonde S."/>
            <person name="Li K."/>
            <person name="Li Y."/>
            <person name="Litt A."/>
            <person name="Lyons E."/>
            <person name="Manning G."/>
            <person name="Maruyama T."/>
            <person name="Michael T.P."/>
            <person name="Mikami K."/>
            <person name="Miyazaki S."/>
            <person name="Morinaga S."/>
            <person name="Murata T."/>
            <person name="Mueller-Roeber B."/>
            <person name="Nelson D.R."/>
            <person name="Obara M."/>
            <person name="Oguri Y."/>
            <person name="Olmstead R.G."/>
            <person name="Onodera N."/>
            <person name="Petersen B.L."/>
            <person name="Pils B."/>
            <person name="Prigge M."/>
            <person name="Rensing S.A."/>
            <person name="Riano-Pachon D.M."/>
            <person name="Roberts A.W."/>
            <person name="Sato Y."/>
            <person name="Scheller H.V."/>
            <person name="Schulz B."/>
            <person name="Schulz C."/>
            <person name="Shakirov E.V."/>
            <person name="Shibagaki N."/>
            <person name="Shinohara N."/>
            <person name="Shippen D.E."/>
            <person name="Soerensen I."/>
            <person name="Sotooka R."/>
            <person name="Sugimoto N."/>
            <person name="Sugita M."/>
            <person name="Sumikawa N."/>
            <person name="Tanurdzic M."/>
            <person name="Theissen G."/>
            <person name="Ulvskov P."/>
            <person name="Wakazuki S."/>
            <person name="Weng J.K."/>
            <person name="Willats W.W."/>
            <person name="Wipf D."/>
            <person name="Wolf P.G."/>
            <person name="Yang L."/>
            <person name="Zimmer A.D."/>
            <person name="Zhu Q."/>
            <person name="Mitros T."/>
            <person name="Hellsten U."/>
            <person name="Loque D."/>
            <person name="Otillar R."/>
            <person name="Salamov A."/>
            <person name="Schmutz J."/>
            <person name="Shapiro H."/>
            <person name="Lindquist E."/>
            <person name="Lucas S."/>
            <person name="Rokhsar D."/>
            <person name="Grigoriev I.V."/>
        </authorList>
    </citation>
    <scope>NUCLEOTIDE SEQUENCE [LARGE SCALE GENOMIC DNA]</scope>
</reference>
<evidence type="ECO:0000256" key="4">
    <source>
        <dbReference type="SAM" id="MobiDB-lite"/>
    </source>
</evidence>
<dbReference type="FunCoup" id="D8QNY8">
    <property type="interactions" value="695"/>
</dbReference>
<dbReference type="GO" id="GO:0032418">
    <property type="term" value="P:lysosome localization"/>
    <property type="evidence" value="ECO:0000318"/>
    <property type="project" value="GO_Central"/>
</dbReference>
<protein>
    <recommendedName>
        <fullName evidence="3">Biogenesis of lysosome-related organelles complex 1 subunit 7</fullName>
    </recommendedName>
</protein>
<dbReference type="eggNOG" id="ENOG502S4BU">
    <property type="taxonomic scope" value="Eukaryota"/>
</dbReference>
<dbReference type="EMBL" id="GL377565">
    <property type="protein sequence ID" value="EFJ38837.1"/>
    <property type="molecule type" value="Genomic_DNA"/>
</dbReference>
<sequence length="184" mass="19393">MDPEGDRSGGGDEGSGSNRLEEKGDLDPMALNSRVYSDPNVEISSIQRKEGDFDHGGATASESGGAGDDGSSAGIFARGESSGTSPVDVIGTGRAAVLKGVIHDADSKFEAALASQDSLALSIDRLTRVLDKLLEDTPMPFLAQDSARVHGLRKRVLSLSSTLQIIRVRMKNIESALLHQSKDE</sequence>
<dbReference type="Gramene" id="EFJ38837">
    <property type="protein sequence ID" value="EFJ38837"/>
    <property type="gene ID" value="SELMODRAFT_403072"/>
</dbReference>
<dbReference type="Proteomes" id="UP000001514">
    <property type="component" value="Unassembled WGS sequence"/>
</dbReference>
<dbReference type="AlphaFoldDB" id="D8QNY8"/>
<dbReference type="Pfam" id="PF14712">
    <property type="entry name" value="Snapin_Pallidin"/>
    <property type="match status" value="1"/>
</dbReference>
<feature type="compositionally biased region" description="Basic and acidic residues" evidence="4">
    <location>
        <begin position="1"/>
        <end position="10"/>
    </location>
</feature>
<name>D8QNY8_SELML</name>
<feature type="region of interest" description="Disordered" evidence="4">
    <location>
        <begin position="1"/>
        <end position="85"/>
    </location>
</feature>
<evidence type="ECO:0000256" key="2">
    <source>
        <dbReference type="ARBA" id="ARBA00023054"/>
    </source>
</evidence>
<keyword evidence="2" id="KW-0175">Coiled coil</keyword>
<dbReference type="GO" id="GO:0008333">
    <property type="term" value="P:endosome to lysosome transport"/>
    <property type="evidence" value="ECO:0000318"/>
    <property type="project" value="GO_Central"/>
</dbReference>
<dbReference type="GO" id="GO:0031083">
    <property type="term" value="C:BLOC-1 complex"/>
    <property type="evidence" value="ECO:0007669"/>
    <property type="project" value="InterPro"/>
</dbReference>
<gene>
    <name evidence="5" type="ORF">SELMODRAFT_403072</name>
</gene>
<dbReference type="InterPro" id="IPR017246">
    <property type="entry name" value="Snapin"/>
</dbReference>
<dbReference type="PANTHER" id="PTHR31305">
    <property type="entry name" value="SNARE-ASSOCIATED PROTEIN SNAPIN"/>
    <property type="match status" value="1"/>
</dbReference>
<organism evidence="6">
    <name type="scientific">Selaginella moellendorffii</name>
    <name type="common">Spikemoss</name>
    <dbReference type="NCBI Taxonomy" id="88036"/>
    <lineage>
        <taxon>Eukaryota</taxon>
        <taxon>Viridiplantae</taxon>
        <taxon>Streptophyta</taxon>
        <taxon>Embryophyta</taxon>
        <taxon>Tracheophyta</taxon>
        <taxon>Lycopodiopsida</taxon>
        <taxon>Selaginellales</taxon>
        <taxon>Selaginellaceae</taxon>
        <taxon>Selaginella</taxon>
    </lineage>
</organism>
<accession>D8QNY8</accession>
<dbReference type="GO" id="GO:0006886">
    <property type="term" value="P:intracellular protein transport"/>
    <property type="evidence" value="ECO:0007669"/>
    <property type="project" value="InterPro"/>
</dbReference>
<dbReference type="GO" id="GO:0000149">
    <property type="term" value="F:SNARE binding"/>
    <property type="evidence" value="ECO:0000318"/>
    <property type="project" value="GO_Central"/>
</dbReference>
<evidence type="ECO:0000256" key="1">
    <source>
        <dbReference type="ARBA" id="ARBA00006111"/>
    </source>
</evidence>
<keyword evidence="6" id="KW-1185">Reference proteome</keyword>
<dbReference type="InterPro" id="IPR028119">
    <property type="entry name" value="Snapin/Pallidin/Snn1"/>
</dbReference>
<dbReference type="HOGENOM" id="CLU_1470582_0_0_1"/>
<dbReference type="GO" id="GO:0007040">
    <property type="term" value="P:lysosome organization"/>
    <property type="evidence" value="ECO:0000318"/>
    <property type="project" value="GO_Central"/>
</dbReference>
<dbReference type="STRING" id="88036.D8QNY8"/>
<proteinExistence type="inferred from homology"/>
<feature type="compositionally biased region" description="Low complexity" evidence="4">
    <location>
        <begin position="56"/>
        <end position="74"/>
    </location>
</feature>
<evidence type="ECO:0000313" key="5">
    <source>
        <dbReference type="EMBL" id="EFJ38837.1"/>
    </source>
</evidence>
<dbReference type="KEGG" id="smo:SELMODRAFT_403072"/>
<evidence type="ECO:0000313" key="6">
    <source>
        <dbReference type="Proteomes" id="UP000001514"/>
    </source>
</evidence>
<dbReference type="GO" id="GO:0030141">
    <property type="term" value="C:secretory granule"/>
    <property type="evidence" value="ECO:0000318"/>
    <property type="project" value="GO_Central"/>
</dbReference>
<dbReference type="PANTHER" id="PTHR31305:SF2">
    <property type="entry name" value="SNARE-ASSOCIATED PROTEIN SNAPIN"/>
    <property type="match status" value="1"/>
</dbReference>